<dbReference type="OrthoDB" id="9675250at2759"/>
<organism evidence="3 4">
    <name type="scientific">Diacronema lutheri</name>
    <name type="common">Unicellular marine alga</name>
    <name type="synonym">Monochrysis lutheri</name>
    <dbReference type="NCBI Taxonomy" id="2081491"/>
    <lineage>
        <taxon>Eukaryota</taxon>
        <taxon>Haptista</taxon>
        <taxon>Haptophyta</taxon>
        <taxon>Pavlovophyceae</taxon>
        <taxon>Pavlovales</taxon>
        <taxon>Pavlovaceae</taxon>
        <taxon>Diacronema</taxon>
    </lineage>
</organism>
<dbReference type="GO" id="GO:0047734">
    <property type="term" value="F:CDP-glycerol diphosphatase activity"/>
    <property type="evidence" value="ECO:0007669"/>
    <property type="project" value="TreeGrafter"/>
</dbReference>
<dbReference type="Pfam" id="PF00149">
    <property type="entry name" value="Metallophos"/>
    <property type="match status" value="1"/>
</dbReference>
<dbReference type="InterPro" id="IPR029052">
    <property type="entry name" value="Metallo-depent_PP-like"/>
</dbReference>
<proteinExistence type="predicted"/>
<accession>A0A8J5XEK7</accession>
<gene>
    <name evidence="3" type="ORF">KFE25_014134</name>
</gene>
<dbReference type="SUPFAM" id="SSF56300">
    <property type="entry name" value="Metallo-dependent phosphatases"/>
    <property type="match status" value="1"/>
</dbReference>
<name>A0A8J5XEK7_DIALT</name>
<dbReference type="Gene3D" id="3.60.21.10">
    <property type="match status" value="1"/>
</dbReference>
<reference evidence="3" key="1">
    <citation type="submission" date="2021-05" db="EMBL/GenBank/DDBJ databases">
        <title>The genome of the haptophyte Pavlova lutheri (Diacronema luteri, Pavlovales) - a model for lipid biosynthesis in eukaryotic algae.</title>
        <authorList>
            <person name="Hulatt C.J."/>
            <person name="Posewitz M.C."/>
        </authorList>
    </citation>
    <scope>NUCLEOTIDE SEQUENCE</scope>
    <source>
        <strain evidence="3">NIVA-4/92</strain>
    </source>
</reference>
<comment type="caution">
    <text evidence="3">The sequence shown here is derived from an EMBL/GenBank/DDBJ whole genome shotgun (WGS) entry which is preliminary data.</text>
</comment>
<protein>
    <recommendedName>
        <fullName evidence="2">Calcineurin-like phosphoesterase domain-containing protein</fullName>
    </recommendedName>
</protein>
<evidence type="ECO:0000313" key="3">
    <source>
        <dbReference type="EMBL" id="KAG8459289.1"/>
    </source>
</evidence>
<dbReference type="GO" id="GO:0008663">
    <property type="term" value="F:2',3'-cyclic-nucleotide 2'-phosphodiesterase activity"/>
    <property type="evidence" value="ECO:0007669"/>
    <property type="project" value="TreeGrafter"/>
</dbReference>
<dbReference type="Proteomes" id="UP000751190">
    <property type="component" value="Unassembled WGS sequence"/>
</dbReference>
<feature type="domain" description="Calcineurin-like phosphoesterase" evidence="2">
    <location>
        <begin position="43"/>
        <end position="312"/>
    </location>
</feature>
<evidence type="ECO:0000256" key="1">
    <source>
        <dbReference type="SAM" id="SignalP"/>
    </source>
</evidence>
<dbReference type="GO" id="GO:0030145">
    <property type="term" value="F:manganese ion binding"/>
    <property type="evidence" value="ECO:0007669"/>
    <property type="project" value="TreeGrafter"/>
</dbReference>
<dbReference type="InterPro" id="IPR004843">
    <property type="entry name" value="Calcineurin-like_PHP"/>
</dbReference>
<dbReference type="EMBL" id="JAGTXO010000042">
    <property type="protein sequence ID" value="KAG8459289.1"/>
    <property type="molecule type" value="Genomic_DNA"/>
</dbReference>
<dbReference type="PANTHER" id="PTHR16509">
    <property type="match status" value="1"/>
</dbReference>
<dbReference type="AlphaFoldDB" id="A0A8J5XEK7"/>
<keyword evidence="1" id="KW-0732">Signal</keyword>
<dbReference type="PANTHER" id="PTHR16509:SF1">
    <property type="entry name" value="MANGANESE-DEPENDENT ADP-RIBOSE_CDP-ALCOHOL DIPHOSPHATASE"/>
    <property type="match status" value="1"/>
</dbReference>
<evidence type="ECO:0000313" key="4">
    <source>
        <dbReference type="Proteomes" id="UP000751190"/>
    </source>
</evidence>
<dbReference type="OMA" id="ICATTHI"/>
<keyword evidence="4" id="KW-1185">Reference proteome</keyword>
<dbReference type="GO" id="GO:0047631">
    <property type="term" value="F:ADP-ribose diphosphatase activity"/>
    <property type="evidence" value="ECO:0007669"/>
    <property type="project" value="TreeGrafter"/>
</dbReference>
<feature type="signal peptide" evidence="1">
    <location>
        <begin position="1"/>
        <end position="22"/>
    </location>
</feature>
<feature type="chain" id="PRO_5035323637" description="Calcineurin-like phosphoesterase domain-containing protein" evidence="1">
    <location>
        <begin position="23"/>
        <end position="405"/>
    </location>
</feature>
<sequence>MRAHRVGLAASGAALVYLGAQASAFGARAEGAPRAAFRSTSAIRFGVIADVQYADADDGTNFARTVKRHYRGALVQLTRAVAYWNDEPEPLAFVANLGDVIDGLCAKLGQSERALDDVLSRFRRVVTAEGGGVVHLKGNHELYNFPDVEELGKRLDGLAGSPEYCSFGLSPAGAVGAARSGSVRVIALDPYQVAMMSPSEQVRSEARRMLAQHNPHNVEGEGNWAVGLASDKRHFVPYNGALGTPQLQWLAAELRDAAALGQRVVVLAHTPLHPHACGGSTMPWDYEDALRVLRDEGGGGVVVAVFAGHDHTGGYAQDAGGFHHVTFQSPLNLGESGDCYGIVELDCERRFLAFHGPRLRDLLPARLAQGGALDNSPCRLTIDPLVSRAQPLPSVADNESQTVRV</sequence>
<evidence type="ECO:0000259" key="2">
    <source>
        <dbReference type="Pfam" id="PF00149"/>
    </source>
</evidence>